<organism evidence="2 3">
    <name type="scientific">Oricola thermophila</name>
    <dbReference type="NCBI Taxonomy" id="2742145"/>
    <lineage>
        <taxon>Bacteria</taxon>
        <taxon>Pseudomonadati</taxon>
        <taxon>Pseudomonadota</taxon>
        <taxon>Alphaproteobacteria</taxon>
        <taxon>Hyphomicrobiales</taxon>
        <taxon>Ahrensiaceae</taxon>
        <taxon>Oricola</taxon>
    </lineage>
</organism>
<proteinExistence type="predicted"/>
<protein>
    <submittedName>
        <fullName evidence="2">Winged helix-turn-helix transcriptional regulator</fullName>
    </submittedName>
</protein>
<dbReference type="InterPro" id="IPR011991">
    <property type="entry name" value="ArsR-like_HTH"/>
</dbReference>
<evidence type="ECO:0000313" key="2">
    <source>
        <dbReference type="EMBL" id="QKV20253.1"/>
    </source>
</evidence>
<gene>
    <name evidence="2" type="ORF">HTY61_18240</name>
</gene>
<sequence>MDPIADADDGGVWITVAELAKRKGVSRQAAAKRVASLEAAGKIETRKRGRSRLVELAAYDRAVDEVGDAAKESAAETTRQPASPALRDHQAERAKYEARLKALDLAERERKLLPIDGEHGIEAAATRIGVALAKSFDGLARYADDIAAAVSKEGTTGARRVLKDIARSERQKIADMLAAIASVGEAAEQAGPIETLLPEE</sequence>
<dbReference type="GO" id="GO:0006355">
    <property type="term" value="P:regulation of DNA-templated transcription"/>
    <property type="evidence" value="ECO:0007669"/>
    <property type="project" value="UniProtKB-ARBA"/>
</dbReference>
<evidence type="ECO:0000313" key="3">
    <source>
        <dbReference type="Proteomes" id="UP000509367"/>
    </source>
</evidence>
<dbReference type="AlphaFoldDB" id="A0A6N1VIJ8"/>
<reference evidence="2 3" key="1">
    <citation type="submission" date="2020-06" db="EMBL/GenBank/DDBJ databases">
        <title>Oricola thermophila sp. nov. isolated from a tidal sediments.</title>
        <authorList>
            <person name="Kwon K.K."/>
            <person name="Yang S.-H."/>
            <person name="Park M.-J."/>
        </authorList>
    </citation>
    <scope>NUCLEOTIDE SEQUENCE [LARGE SCALE GENOMIC DNA]</scope>
    <source>
        <strain evidence="2 3">MEBiC13590</strain>
    </source>
</reference>
<accession>A0A6N1VIJ8</accession>
<keyword evidence="3" id="KW-1185">Reference proteome</keyword>
<evidence type="ECO:0000256" key="1">
    <source>
        <dbReference type="SAM" id="MobiDB-lite"/>
    </source>
</evidence>
<dbReference type="InterPro" id="IPR036388">
    <property type="entry name" value="WH-like_DNA-bd_sf"/>
</dbReference>
<name>A0A6N1VIJ8_9HYPH</name>
<dbReference type="Gene3D" id="1.10.10.10">
    <property type="entry name" value="Winged helix-like DNA-binding domain superfamily/Winged helix DNA-binding domain"/>
    <property type="match status" value="1"/>
</dbReference>
<dbReference type="Proteomes" id="UP000509367">
    <property type="component" value="Chromosome"/>
</dbReference>
<dbReference type="KEGG" id="orm:HTY61_18240"/>
<dbReference type="SUPFAM" id="SSF46785">
    <property type="entry name" value="Winged helix' DNA-binding domain"/>
    <property type="match status" value="1"/>
</dbReference>
<dbReference type="EMBL" id="CP054836">
    <property type="protein sequence ID" value="QKV20253.1"/>
    <property type="molecule type" value="Genomic_DNA"/>
</dbReference>
<dbReference type="InterPro" id="IPR036390">
    <property type="entry name" value="WH_DNA-bd_sf"/>
</dbReference>
<dbReference type="CDD" id="cd00090">
    <property type="entry name" value="HTH_ARSR"/>
    <property type="match status" value="1"/>
</dbReference>
<dbReference type="RefSeq" id="WP_175278144.1">
    <property type="nucleotide sequence ID" value="NZ_CP054836.1"/>
</dbReference>
<feature type="region of interest" description="Disordered" evidence="1">
    <location>
        <begin position="68"/>
        <end position="89"/>
    </location>
</feature>